<reference evidence="1 2" key="1">
    <citation type="submission" date="2020-04" db="EMBL/GenBank/DDBJ databases">
        <title>Perkinsus chesapeaki whole genome sequence.</title>
        <authorList>
            <person name="Bogema D.R."/>
        </authorList>
    </citation>
    <scope>NUCLEOTIDE SEQUENCE [LARGE SCALE GENOMIC DNA]</scope>
    <source>
        <strain evidence="1">ATCC PRA-425</strain>
    </source>
</reference>
<comment type="caution">
    <text evidence="1">The sequence shown here is derived from an EMBL/GenBank/DDBJ whole genome shotgun (WGS) entry which is preliminary data.</text>
</comment>
<proteinExistence type="predicted"/>
<name>A0A7J6L829_PERCH</name>
<dbReference type="EMBL" id="JAAPAO010000664">
    <property type="protein sequence ID" value="KAF4655323.1"/>
    <property type="molecule type" value="Genomic_DNA"/>
</dbReference>
<gene>
    <name evidence="1" type="ORF">FOL47_009485</name>
</gene>
<keyword evidence="2" id="KW-1185">Reference proteome</keyword>
<feature type="non-terminal residue" evidence="1">
    <location>
        <position position="132"/>
    </location>
</feature>
<dbReference type="Proteomes" id="UP000591131">
    <property type="component" value="Unassembled WGS sequence"/>
</dbReference>
<accession>A0A7J6L829</accession>
<organism evidence="1 2">
    <name type="scientific">Perkinsus chesapeaki</name>
    <name type="common">Clam parasite</name>
    <name type="synonym">Perkinsus andrewsi</name>
    <dbReference type="NCBI Taxonomy" id="330153"/>
    <lineage>
        <taxon>Eukaryota</taxon>
        <taxon>Sar</taxon>
        <taxon>Alveolata</taxon>
        <taxon>Perkinsozoa</taxon>
        <taxon>Perkinsea</taxon>
        <taxon>Perkinsida</taxon>
        <taxon>Perkinsidae</taxon>
        <taxon>Perkinsus</taxon>
    </lineage>
</organism>
<protein>
    <submittedName>
        <fullName evidence="1">Uncharacterized protein</fullName>
    </submittedName>
</protein>
<sequence length="132" mass="15390">MQITFSCGSGARPYDYTFKFDDVGDTLDLDVVSGGTIIEPYRDMLRQFGQRCPWFEKGPPVMPSLQYYIVNVANNTLKTSITQKAVYLMKQKAIARSLRWFYEESHNRCGPYKRYEMLKYWMKASLFHLGDG</sequence>
<evidence type="ECO:0000313" key="2">
    <source>
        <dbReference type="Proteomes" id="UP000591131"/>
    </source>
</evidence>
<dbReference type="AlphaFoldDB" id="A0A7J6L829"/>
<evidence type="ECO:0000313" key="1">
    <source>
        <dbReference type="EMBL" id="KAF4655323.1"/>
    </source>
</evidence>